<dbReference type="AlphaFoldDB" id="A0A5B8MGS0"/>
<feature type="transmembrane region" description="Helical" evidence="1">
    <location>
        <begin position="119"/>
        <end position="139"/>
    </location>
</feature>
<gene>
    <name evidence="2" type="ORF">A3770_03p21410</name>
</gene>
<dbReference type="EMBL" id="CP031036">
    <property type="protein sequence ID" value="QDZ19623.1"/>
    <property type="molecule type" value="Genomic_DNA"/>
</dbReference>
<feature type="transmembrane region" description="Helical" evidence="1">
    <location>
        <begin position="190"/>
        <end position="209"/>
    </location>
</feature>
<feature type="transmembrane region" description="Helical" evidence="1">
    <location>
        <begin position="151"/>
        <end position="178"/>
    </location>
</feature>
<organism evidence="2 3">
    <name type="scientific">Chloropicon primus</name>
    <dbReference type="NCBI Taxonomy" id="1764295"/>
    <lineage>
        <taxon>Eukaryota</taxon>
        <taxon>Viridiplantae</taxon>
        <taxon>Chlorophyta</taxon>
        <taxon>Chloropicophyceae</taxon>
        <taxon>Chloropicales</taxon>
        <taxon>Chloropicaceae</taxon>
        <taxon>Chloropicon</taxon>
    </lineage>
</organism>
<feature type="transmembrane region" description="Helical" evidence="1">
    <location>
        <begin position="87"/>
        <end position="107"/>
    </location>
</feature>
<dbReference type="Proteomes" id="UP000316726">
    <property type="component" value="Chromosome 3"/>
</dbReference>
<reference evidence="2 3" key="1">
    <citation type="submission" date="2018-07" db="EMBL/GenBank/DDBJ databases">
        <title>The complete nuclear genome of the prasinophyte Chloropicon primus (CCMP1205).</title>
        <authorList>
            <person name="Pombert J.-F."/>
            <person name="Otis C."/>
            <person name="Turmel M."/>
            <person name="Lemieux C."/>
        </authorList>
    </citation>
    <scope>NUCLEOTIDE SEQUENCE [LARGE SCALE GENOMIC DNA]</scope>
    <source>
        <strain evidence="2 3">CCMP1205</strain>
    </source>
</reference>
<keyword evidence="1" id="KW-0812">Transmembrane</keyword>
<evidence type="ECO:0000256" key="1">
    <source>
        <dbReference type="SAM" id="Phobius"/>
    </source>
</evidence>
<keyword evidence="3" id="KW-1185">Reference proteome</keyword>
<keyword evidence="1" id="KW-1133">Transmembrane helix</keyword>
<proteinExistence type="predicted"/>
<sequence>MAAMPVIPSPLGTSSRRGSREEQIIVEICLPNQVDPRLSDDFQDLEDIRNSSDDDHEGDGKESIVNLLLMSAITPLFYLVFTMMVVFVYMIFMGLLQVTLVVGWVAVQQGKAEPSTYNFLITSVSMNLLLYMGISGMYLTSDHICTKLERLSYSLVLWPVAFPSMMLSLCFLVLGFVTQEEGDKGMWSRVLAMTFQSLALLSVTAFWGIQVLDYKHVTMTLK</sequence>
<name>A0A5B8MGS0_9CHLO</name>
<accession>A0A5B8MGS0</accession>
<evidence type="ECO:0000313" key="2">
    <source>
        <dbReference type="EMBL" id="QDZ19623.1"/>
    </source>
</evidence>
<protein>
    <submittedName>
        <fullName evidence="2">Uncharacterized protein</fullName>
    </submittedName>
</protein>
<keyword evidence="1" id="KW-0472">Membrane</keyword>
<evidence type="ECO:0000313" key="3">
    <source>
        <dbReference type="Proteomes" id="UP000316726"/>
    </source>
</evidence>